<evidence type="ECO:0000313" key="3">
    <source>
        <dbReference type="Proteomes" id="UP000244929"/>
    </source>
</evidence>
<dbReference type="Pfam" id="PF18299">
    <property type="entry name" value="R2K_2"/>
    <property type="match status" value="1"/>
</dbReference>
<keyword evidence="3" id="KW-1185">Reference proteome</keyword>
<dbReference type="KEGG" id="falb:HYN59_00605"/>
<dbReference type="Proteomes" id="UP000244929">
    <property type="component" value="Chromosome"/>
</dbReference>
<organism evidence="2 3">
    <name type="scientific">Flavobacterium album</name>
    <dbReference type="NCBI Taxonomy" id="2175091"/>
    <lineage>
        <taxon>Bacteria</taxon>
        <taxon>Pseudomonadati</taxon>
        <taxon>Bacteroidota</taxon>
        <taxon>Flavobacteriia</taxon>
        <taxon>Flavobacteriales</taxon>
        <taxon>Flavobacteriaceae</taxon>
        <taxon>Flavobacterium</taxon>
    </lineage>
</organism>
<dbReference type="SUPFAM" id="SSF56059">
    <property type="entry name" value="Glutathione synthetase ATP-binding domain-like"/>
    <property type="match status" value="1"/>
</dbReference>
<accession>A0A2S1QTK9</accession>
<evidence type="ECO:0000313" key="2">
    <source>
        <dbReference type="EMBL" id="AWH83704.1"/>
    </source>
</evidence>
<dbReference type="AlphaFoldDB" id="A0A2S1QTK9"/>
<reference evidence="2 3" key="1">
    <citation type="submission" date="2018-04" db="EMBL/GenBank/DDBJ databases">
        <title>Genome sequencing of Flavobacterium sp. HYN0059.</title>
        <authorList>
            <person name="Yi H."/>
            <person name="Baek C."/>
        </authorList>
    </citation>
    <scope>NUCLEOTIDE SEQUENCE [LARGE SCALE GENOMIC DNA]</scope>
    <source>
        <strain evidence="2 3">HYN0059</strain>
    </source>
</reference>
<sequence>MILYTEKLVRGDFSNISFFAGNEAFYSMGFDVIQVESLDALQILESNVFLGSIEFIQSAIKKMGFEVPEHNDYPKSLSKYYGRKISESTINTIANDPQLWNVFVKPKGRLKKFTGRYVKNTYDLIGCGEQGTDINVWVSEPVEFVSEWRVFVRYGKILGVKHYKGDWHHHYDPIVIEDAVRDYENAPAGYAIDFGRTADGRFLVVEVNEGYSIGSYGLFYIDYAKLISARWAEITQQVDLCNF</sequence>
<feature type="domain" description="ATP-grasp" evidence="1">
    <location>
        <begin position="80"/>
        <end position="226"/>
    </location>
</feature>
<protein>
    <submittedName>
        <fullName evidence="2">DUF4343 domain-containing protein</fullName>
    </submittedName>
</protein>
<proteinExistence type="predicted"/>
<evidence type="ECO:0000259" key="1">
    <source>
        <dbReference type="Pfam" id="PF18299"/>
    </source>
</evidence>
<name>A0A2S1QTK9_9FLAO</name>
<dbReference type="OrthoDB" id="482201at2"/>
<gene>
    <name evidence="2" type="ORF">HYN59_00605</name>
</gene>
<dbReference type="RefSeq" id="WP_108776420.1">
    <property type="nucleotide sequence ID" value="NZ_CP029186.1"/>
</dbReference>
<dbReference type="InterPro" id="IPR041261">
    <property type="entry name" value="R2K_2"/>
</dbReference>
<dbReference type="EMBL" id="CP029186">
    <property type="protein sequence ID" value="AWH83704.1"/>
    <property type="molecule type" value="Genomic_DNA"/>
</dbReference>